<sequence>MNILKGKICEVSHQDDLILVKINCENEIFQVLMLAPFKELKLDQELQMLFKEHELCLASLNSNLSVENSFKAKISKIKEGKLLYHVFFKFHNQELSSLITKEKALELKLCQNQEWLCFIKANDIILRTNNA</sequence>
<dbReference type="InterPro" id="IPR008995">
    <property type="entry name" value="Mo/tungstate-bd_C_term_dom"/>
</dbReference>
<proteinExistence type="predicted"/>
<evidence type="ECO:0000313" key="2">
    <source>
        <dbReference type="Proteomes" id="UP000308838"/>
    </source>
</evidence>
<dbReference type="Proteomes" id="UP000308838">
    <property type="component" value="Unassembled WGS sequence"/>
</dbReference>
<reference evidence="1 2" key="1">
    <citation type="submission" date="2018-05" db="EMBL/GenBank/DDBJ databases">
        <title>Novel Campyloabacter and Helicobacter Species and Strains.</title>
        <authorList>
            <person name="Mannion A.J."/>
            <person name="Shen Z."/>
            <person name="Fox J.G."/>
        </authorList>
    </citation>
    <scope>NUCLEOTIDE SEQUENCE [LARGE SCALE GENOMIC DNA]</scope>
    <source>
        <strain evidence="2">MIT17-664</strain>
    </source>
</reference>
<dbReference type="OrthoDB" id="5360843at2"/>
<dbReference type="AlphaFoldDB" id="A0A4U7BHG9"/>
<comment type="caution">
    <text evidence="1">The sequence shown here is derived from an EMBL/GenBank/DDBJ whole genome shotgun (WGS) entry which is preliminary data.</text>
</comment>
<dbReference type="Gene3D" id="2.40.50.100">
    <property type="match status" value="1"/>
</dbReference>
<dbReference type="EMBL" id="NXLZ01000004">
    <property type="protein sequence ID" value="TKX31248.1"/>
    <property type="molecule type" value="Genomic_DNA"/>
</dbReference>
<gene>
    <name evidence="1" type="ORF">CQA69_03120</name>
</gene>
<evidence type="ECO:0000313" key="1">
    <source>
        <dbReference type="EMBL" id="TKX31248.1"/>
    </source>
</evidence>
<dbReference type="RefSeq" id="WP_137620372.1">
    <property type="nucleotide sequence ID" value="NZ_NXLZ01000004.1"/>
</dbReference>
<name>A0A4U7BHG9_9BACT</name>
<dbReference type="SUPFAM" id="SSF50331">
    <property type="entry name" value="MOP-like"/>
    <property type="match status" value="1"/>
</dbReference>
<protein>
    <submittedName>
        <fullName evidence="1">Molybdenum-pterin-binding protein</fullName>
    </submittedName>
</protein>
<organism evidence="1 2">
    <name type="scientific">Campylobacter estrildidarum</name>
    <dbReference type="NCBI Taxonomy" id="2510189"/>
    <lineage>
        <taxon>Bacteria</taxon>
        <taxon>Pseudomonadati</taxon>
        <taxon>Campylobacterota</taxon>
        <taxon>Epsilonproteobacteria</taxon>
        <taxon>Campylobacterales</taxon>
        <taxon>Campylobacteraceae</taxon>
        <taxon>Campylobacter</taxon>
    </lineage>
</organism>
<keyword evidence="2" id="KW-1185">Reference proteome</keyword>
<accession>A0A4U7BHG9</accession>